<dbReference type="EMBL" id="CP019894">
    <property type="protein sequence ID" value="ARB05120.1"/>
    <property type="molecule type" value="Genomic_DNA"/>
</dbReference>
<evidence type="ECO:0000313" key="3">
    <source>
        <dbReference type="Proteomes" id="UP000191249"/>
    </source>
</evidence>
<name>A0AAU8VH71_NEILA</name>
<dbReference type="AlphaFoldDB" id="A0AAU8VH71"/>
<protein>
    <recommendedName>
        <fullName evidence="1">Bacterial EndoU nuclease domain-containing protein</fullName>
    </recommendedName>
</protein>
<dbReference type="InterPro" id="IPR029501">
    <property type="entry name" value="EndoU_bac"/>
</dbReference>
<sequence length="79" mass="8950">MVYTRRWVPKTNNGGISTMFPKSWDGARIKNEVEHAFANKTISIELRGGKPTRIWKGITPSGVKVEGYLEPNITVYPKM</sequence>
<gene>
    <name evidence="2" type="ORF">B2G52_09755</name>
</gene>
<evidence type="ECO:0000313" key="2">
    <source>
        <dbReference type="EMBL" id="ARB05120.1"/>
    </source>
</evidence>
<organism evidence="2 3">
    <name type="scientific">Neisseria lactamica</name>
    <dbReference type="NCBI Taxonomy" id="486"/>
    <lineage>
        <taxon>Bacteria</taxon>
        <taxon>Pseudomonadati</taxon>
        <taxon>Pseudomonadota</taxon>
        <taxon>Betaproteobacteria</taxon>
        <taxon>Neisseriales</taxon>
        <taxon>Neisseriaceae</taxon>
        <taxon>Neisseria</taxon>
    </lineage>
</organism>
<reference evidence="2 3" key="1">
    <citation type="submission" date="2017-03" db="EMBL/GenBank/DDBJ databases">
        <title>N. lactamica Y92-1009 whole genome sequence.</title>
        <authorList>
            <person name="Pandey A.K."/>
            <person name="Read R.C."/>
        </authorList>
    </citation>
    <scope>NUCLEOTIDE SEQUENCE [LARGE SCALE GENOMIC DNA]</scope>
    <source>
        <strain evidence="2 3">Y92-1009</strain>
    </source>
</reference>
<dbReference type="Pfam" id="PF14436">
    <property type="entry name" value="EndoU_bacteria"/>
    <property type="match status" value="1"/>
</dbReference>
<feature type="domain" description="Bacterial EndoU nuclease" evidence="1">
    <location>
        <begin position="5"/>
        <end position="78"/>
    </location>
</feature>
<evidence type="ECO:0000259" key="1">
    <source>
        <dbReference type="Pfam" id="PF14436"/>
    </source>
</evidence>
<dbReference type="RefSeq" id="WP_003713859.1">
    <property type="nucleotide sequence ID" value="NZ_CAUJPL010000002.1"/>
</dbReference>
<dbReference type="Proteomes" id="UP000191249">
    <property type="component" value="Chromosome"/>
</dbReference>
<accession>A0AAU8VH71</accession>
<proteinExistence type="predicted"/>
<dbReference type="GO" id="GO:0004519">
    <property type="term" value="F:endonuclease activity"/>
    <property type="evidence" value="ECO:0007669"/>
    <property type="project" value="InterPro"/>
</dbReference>